<name>A0A3S7UWF9_9BACT</name>
<evidence type="ECO:0000256" key="1">
    <source>
        <dbReference type="SAM" id="MobiDB-lite"/>
    </source>
</evidence>
<reference evidence="2" key="1">
    <citation type="journal article" date="2018" name="J. Ind. Microbiol. Biotechnol.">
        <title>Genome mining reveals uncommon alkylpyrones as type III PKS products from myxobacteria.</title>
        <authorList>
            <person name="Hug J.J."/>
            <person name="Panter F."/>
            <person name="Krug D."/>
            <person name="Muller R."/>
        </authorList>
    </citation>
    <scope>NUCLEOTIDE SEQUENCE</scope>
    <source>
        <strain evidence="2">MNa3061</strain>
    </source>
</reference>
<evidence type="ECO:0000313" key="2">
    <source>
        <dbReference type="EMBL" id="AYM53078.1"/>
    </source>
</evidence>
<accession>A0A3S7UWF9</accession>
<proteinExistence type="predicted"/>
<organism evidence="2">
    <name type="scientific">Nannocystis exedens</name>
    <dbReference type="NCBI Taxonomy" id="54"/>
    <lineage>
        <taxon>Bacteria</taxon>
        <taxon>Pseudomonadati</taxon>
        <taxon>Myxococcota</taxon>
        <taxon>Polyangia</taxon>
        <taxon>Nannocystales</taxon>
        <taxon>Nannocystaceae</taxon>
        <taxon>Nannocystis</taxon>
    </lineage>
</organism>
<dbReference type="AlphaFoldDB" id="A0A3S7UWF9"/>
<dbReference type="Pfam" id="PF13289">
    <property type="entry name" value="SIR2_2"/>
    <property type="match status" value="1"/>
</dbReference>
<dbReference type="EMBL" id="MH908893">
    <property type="protein sequence ID" value="AYM53078.1"/>
    <property type="molecule type" value="Genomic_DNA"/>
</dbReference>
<feature type="region of interest" description="Disordered" evidence="1">
    <location>
        <begin position="298"/>
        <end position="328"/>
    </location>
</feature>
<sequence length="328" mass="37066">MPDFPRDLVRFLREGRVLPFVGAGVSRAVKNRAGQPVFPTWRELLERAAQRLLDDHKVEQAQAVRARLDRGEYLAAAQLARDGLRGRRWRDFLLHQFDPDIADIDRSTLAWAESIWSLGSNVVVTTNYDRVLEWASPHPPACEHWPTRVPADYLAALAGRTEKPAVWHLHGMIQQLDSIILTSEDYDRLYSSSLQKRFSAALATLRSFLTRKSFAFFGFGFMDERLLEELLAVVDDCRGSTGPHYAFVHRDECERLSPRVGELNLELVTFDEFGPPLVQLVRELGEARTRRFPRLTSSLNMQAPSPPPGAGEFGPSRVGGNECVTERG</sequence>
<protein>
    <submittedName>
        <fullName evidence="2">Uncharacterized protein</fullName>
    </submittedName>
</protein>